<keyword evidence="12" id="KW-0732">Signal</keyword>
<dbReference type="PRINTS" id="PR01210">
    <property type="entry name" value="GGTRANSPTASE"/>
</dbReference>
<evidence type="ECO:0000256" key="11">
    <source>
        <dbReference type="RuleBase" id="RU368036"/>
    </source>
</evidence>
<dbReference type="InterPro" id="IPR029055">
    <property type="entry name" value="Ntn_hydrolases_N"/>
</dbReference>
<evidence type="ECO:0000256" key="10">
    <source>
        <dbReference type="PIRSR" id="PIRSR600101-2"/>
    </source>
</evidence>
<keyword evidence="14" id="KW-1185">Reference proteome</keyword>
<dbReference type="InterPro" id="IPR055262">
    <property type="entry name" value="GGT_CS"/>
</dbReference>
<feature type="signal peptide" evidence="12">
    <location>
        <begin position="1"/>
        <end position="24"/>
    </location>
</feature>
<dbReference type="EMBL" id="SNYM01000020">
    <property type="protein sequence ID" value="TDQ45448.1"/>
    <property type="molecule type" value="Genomic_DNA"/>
</dbReference>
<comment type="PTM">
    <text evidence="11">Cleaved by autocatalysis into a large and a small subunit.</text>
</comment>
<dbReference type="Pfam" id="PF01019">
    <property type="entry name" value="G_glu_transpept"/>
    <property type="match status" value="1"/>
</dbReference>
<comment type="subunit">
    <text evidence="11">This enzyme consists of two polypeptide chains, which are synthesized in precursor form from a single polypeptide.</text>
</comment>
<feature type="binding site" evidence="10">
    <location>
        <position position="115"/>
    </location>
    <ligand>
        <name>L-glutamate</name>
        <dbReference type="ChEBI" id="CHEBI:29985"/>
    </ligand>
</feature>
<dbReference type="OrthoDB" id="5297205at2"/>
<gene>
    <name evidence="13" type="ORF">EV696_12025</name>
</gene>
<dbReference type="Gene3D" id="3.60.20.40">
    <property type="match status" value="1"/>
</dbReference>
<dbReference type="GO" id="GO:0006751">
    <property type="term" value="P:glutathione catabolic process"/>
    <property type="evidence" value="ECO:0007669"/>
    <property type="project" value="UniProtKB-UniRule"/>
</dbReference>
<evidence type="ECO:0000256" key="9">
    <source>
        <dbReference type="PIRSR" id="PIRSR600101-1"/>
    </source>
</evidence>
<dbReference type="InterPro" id="IPR000101">
    <property type="entry name" value="GGT_peptidase"/>
</dbReference>
<reference evidence="13 14" key="1">
    <citation type="submission" date="2019-03" db="EMBL/GenBank/DDBJ databases">
        <title>Genomic Encyclopedia of Type Strains, Phase IV (KMG-IV): sequencing the most valuable type-strain genomes for metagenomic binning, comparative biology and taxonomic classification.</title>
        <authorList>
            <person name="Goeker M."/>
        </authorList>
    </citation>
    <scope>NUCLEOTIDE SEQUENCE [LARGE SCALE GENOMIC DNA]</scope>
    <source>
        <strain evidence="13 14">DSM 103792</strain>
    </source>
</reference>
<dbReference type="EC" id="2.3.2.2" evidence="11"/>
<dbReference type="InterPro" id="IPR043138">
    <property type="entry name" value="GGT_lsub"/>
</dbReference>
<feature type="active site" description="Nucleophile" evidence="9">
    <location>
        <position position="392"/>
    </location>
</feature>
<evidence type="ECO:0000256" key="6">
    <source>
        <dbReference type="ARBA" id="ARBA00023145"/>
    </source>
</evidence>
<comment type="caution">
    <text evidence="13">The sequence shown here is derived from an EMBL/GenBank/DDBJ whole genome shotgun (WGS) entry which is preliminary data.</text>
</comment>
<evidence type="ECO:0000313" key="13">
    <source>
        <dbReference type="EMBL" id="TDQ45448.1"/>
    </source>
</evidence>
<dbReference type="GO" id="GO:0036374">
    <property type="term" value="F:glutathione hydrolase activity"/>
    <property type="evidence" value="ECO:0007669"/>
    <property type="project" value="UniProtKB-UniRule"/>
</dbReference>
<feature type="binding site" evidence="10">
    <location>
        <position position="485"/>
    </location>
    <ligand>
        <name>L-glutamate</name>
        <dbReference type="ChEBI" id="CHEBI:29985"/>
    </ligand>
</feature>
<dbReference type="Proteomes" id="UP000295375">
    <property type="component" value="Unassembled WGS sequence"/>
</dbReference>
<evidence type="ECO:0000256" key="4">
    <source>
        <dbReference type="ARBA" id="ARBA00022679"/>
    </source>
</evidence>
<comment type="catalytic activity">
    <reaction evidence="8 11">
        <text>an N-terminal (5-L-glutamyl)-[peptide] + an alpha-amino acid = 5-L-glutamyl amino acid + an N-terminal L-alpha-aminoacyl-[peptide]</text>
        <dbReference type="Rhea" id="RHEA:23904"/>
        <dbReference type="Rhea" id="RHEA-COMP:9780"/>
        <dbReference type="Rhea" id="RHEA-COMP:9795"/>
        <dbReference type="ChEBI" id="CHEBI:77644"/>
        <dbReference type="ChEBI" id="CHEBI:78597"/>
        <dbReference type="ChEBI" id="CHEBI:78599"/>
        <dbReference type="ChEBI" id="CHEBI:78608"/>
        <dbReference type="EC" id="2.3.2.2"/>
    </reaction>
</comment>
<accession>A0A4R6UFD5</accession>
<dbReference type="PANTHER" id="PTHR43199:SF1">
    <property type="entry name" value="GLUTATHIONE HYDROLASE PROENZYME"/>
    <property type="match status" value="1"/>
</dbReference>
<evidence type="ECO:0000256" key="5">
    <source>
        <dbReference type="ARBA" id="ARBA00022801"/>
    </source>
</evidence>
<keyword evidence="6 11" id="KW-0865">Zymogen</keyword>
<keyword evidence="7 11" id="KW-0012">Acyltransferase</keyword>
<keyword evidence="5 11" id="KW-0378">Hydrolase</keyword>
<dbReference type="InterPro" id="IPR051792">
    <property type="entry name" value="GGT_bact"/>
</dbReference>
<dbReference type="UniPathway" id="UPA00204"/>
<comment type="similarity">
    <text evidence="3 11">Belongs to the gamma-glutamyltransferase family.</text>
</comment>
<dbReference type="RefSeq" id="WP_133592733.1">
    <property type="nucleotide sequence ID" value="NZ_CP037953.1"/>
</dbReference>
<dbReference type="NCBIfam" id="TIGR00066">
    <property type="entry name" value="g_glut_trans"/>
    <property type="match status" value="1"/>
</dbReference>
<evidence type="ECO:0000313" key="14">
    <source>
        <dbReference type="Proteomes" id="UP000295375"/>
    </source>
</evidence>
<evidence type="ECO:0000256" key="8">
    <source>
        <dbReference type="ARBA" id="ARBA00047417"/>
    </source>
</evidence>
<evidence type="ECO:0000256" key="7">
    <source>
        <dbReference type="ARBA" id="ARBA00023315"/>
    </source>
</evidence>
<dbReference type="EC" id="3.4.19.13" evidence="11"/>
<organism evidence="13 14">
    <name type="scientific">Permianibacter aggregans</name>
    <dbReference type="NCBI Taxonomy" id="1510150"/>
    <lineage>
        <taxon>Bacteria</taxon>
        <taxon>Pseudomonadati</taxon>
        <taxon>Pseudomonadota</taxon>
        <taxon>Gammaproteobacteria</taxon>
        <taxon>Pseudomonadales</taxon>
        <taxon>Pseudomonadaceae</taxon>
        <taxon>Permianibacter</taxon>
    </lineage>
</organism>
<dbReference type="InterPro" id="IPR043137">
    <property type="entry name" value="GGT_ssub_C"/>
</dbReference>
<dbReference type="AlphaFoldDB" id="A0A4R6UFD5"/>
<comment type="pathway">
    <text evidence="11">Sulfur metabolism; glutathione metabolism.</text>
</comment>
<evidence type="ECO:0000256" key="3">
    <source>
        <dbReference type="ARBA" id="ARBA00009381"/>
    </source>
</evidence>
<evidence type="ECO:0000256" key="1">
    <source>
        <dbReference type="ARBA" id="ARBA00001049"/>
    </source>
</evidence>
<feature type="binding site" evidence="10">
    <location>
        <position position="434"/>
    </location>
    <ligand>
        <name>L-glutamate</name>
        <dbReference type="ChEBI" id="CHEBI:29985"/>
    </ligand>
</feature>
<comment type="catalytic activity">
    <reaction evidence="2 11">
        <text>glutathione + H2O = L-cysteinylglycine + L-glutamate</text>
        <dbReference type="Rhea" id="RHEA:28807"/>
        <dbReference type="ChEBI" id="CHEBI:15377"/>
        <dbReference type="ChEBI" id="CHEBI:29985"/>
        <dbReference type="ChEBI" id="CHEBI:57925"/>
        <dbReference type="ChEBI" id="CHEBI:61694"/>
        <dbReference type="EC" id="3.4.19.13"/>
    </reaction>
</comment>
<evidence type="ECO:0000256" key="12">
    <source>
        <dbReference type="SAM" id="SignalP"/>
    </source>
</evidence>
<dbReference type="PANTHER" id="PTHR43199">
    <property type="entry name" value="GLUTATHIONE HYDROLASE"/>
    <property type="match status" value="1"/>
</dbReference>
<dbReference type="Gene3D" id="1.10.246.130">
    <property type="match status" value="1"/>
</dbReference>
<sequence>MSIKCASLFAASLLSLSFASTVQAAVPLAAPEARFSLSDVFSPELSRQGMVVSEEDIASRIGAEVLRNGGNAVDAAVAVGIALAVVLPEAGNLGGGGFMLVHLAKSNKTIAIDYREMAPGKAHRDMFLNADGSVDRDELARGWTGIGVPGTVAGLHHALEKYGTMKWADLIKPAIALAKEGFVLKPAHEESFARAQSRLGRNAESKRIFLDPEGKALPFGTKLVQADLAWSLTELAKEGPKAFYQGEIGKRLIADIQANGGIMTMDDLAQYKVVEREPVRGDYRGYQIVSMPPPSSGGVHLIQMLNVLEAYDIKEWGLNSAQTIHAMIETERRAYADRSQHLGDPDFFKVPVSQLLSKKYAETIRAQINMQRATPSVLVQPGDLEGYESPQTTHYSVMDKDGNAVANTYTLNWSYGTGLTAKGTGILLNNEMDDFSAKPGTTNAYGLVGAEANAVQPRKRPLSSMTPTIVMKDGKVFLVTGSPGGSTIITTVLQTVMNVIDHALNVQAATNQPRFHHQWRPDWVRFEAGFSVDTLNALTAKGHLIQIGSPLGTTESIMYRDGVFHGAADPRRAGGGAVGPEHLQYSW</sequence>
<feature type="binding site" evidence="10">
    <location>
        <begin position="410"/>
        <end position="412"/>
    </location>
    <ligand>
        <name>L-glutamate</name>
        <dbReference type="ChEBI" id="CHEBI:29985"/>
    </ligand>
</feature>
<dbReference type="GO" id="GO:0006750">
    <property type="term" value="P:glutathione biosynthetic process"/>
    <property type="evidence" value="ECO:0007669"/>
    <property type="project" value="UniProtKB-KW"/>
</dbReference>
<keyword evidence="4 11" id="KW-0808">Transferase</keyword>
<dbReference type="PROSITE" id="PS00462">
    <property type="entry name" value="G_GLU_TRANSPEPTIDASE"/>
    <property type="match status" value="1"/>
</dbReference>
<protein>
    <recommendedName>
        <fullName evidence="11">Glutathione hydrolase proenzyme</fullName>
        <ecNumber evidence="11">2.3.2.2</ecNumber>
        <ecNumber evidence="11">3.4.19.13</ecNumber>
    </recommendedName>
    <component>
        <recommendedName>
            <fullName evidence="11">Glutathione hydrolase large chain</fullName>
        </recommendedName>
    </component>
    <component>
        <recommendedName>
            <fullName evidence="11">Glutathione hydrolase small chain</fullName>
        </recommendedName>
    </component>
</protein>
<name>A0A4R6UFD5_9GAMM</name>
<proteinExistence type="inferred from homology"/>
<feature type="chain" id="PRO_5020565366" description="Glutathione hydrolase proenzyme" evidence="12">
    <location>
        <begin position="25"/>
        <end position="587"/>
    </location>
</feature>
<keyword evidence="11" id="KW-0317">Glutathione biosynthesis</keyword>
<comment type="catalytic activity">
    <reaction evidence="1 11">
        <text>an S-substituted glutathione + H2O = an S-substituted L-cysteinylglycine + L-glutamate</text>
        <dbReference type="Rhea" id="RHEA:59468"/>
        <dbReference type="ChEBI" id="CHEBI:15377"/>
        <dbReference type="ChEBI" id="CHEBI:29985"/>
        <dbReference type="ChEBI" id="CHEBI:90779"/>
        <dbReference type="ChEBI" id="CHEBI:143103"/>
        <dbReference type="EC" id="3.4.19.13"/>
    </reaction>
</comment>
<dbReference type="SUPFAM" id="SSF56235">
    <property type="entry name" value="N-terminal nucleophile aminohydrolases (Ntn hydrolases)"/>
    <property type="match status" value="1"/>
</dbReference>
<evidence type="ECO:0000256" key="2">
    <source>
        <dbReference type="ARBA" id="ARBA00001089"/>
    </source>
</evidence>
<feature type="binding site" evidence="10">
    <location>
        <begin position="463"/>
        <end position="464"/>
    </location>
    <ligand>
        <name>L-glutamate</name>
        <dbReference type="ChEBI" id="CHEBI:29985"/>
    </ligand>
</feature>
<dbReference type="GO" id="GO:0103068">
    <property type="term" value="F:leukotriene C4 gamma-glutamyl transferase activity"/>
    <property type="evidence" value="ECO:0007669"/>
    <property type="project" value="UniProtKB-EC"/>
</dbReference>